<dbReference type="PANTHER" id="PTHR31793">
    <property type="entry name" value="4-HYDROXYBENZOYL-COA THIOESTERASE FAMILY MEMBER"/>
    <property type="match status" value="1"/>
</dbReference>
<dbReference type="GO" id="GO:0016787">
    <property type="term" value="F:hydrolase activity"/>
    <property type="evidence" value="ECO:0007669"/>
    <property type="project" value="UniProtKB-KW"/>
</dbReference>
<dbReference type="RefSeq" id="WP_024277402.1">
    <property type="nucleotide sequence ID" value="NZ_JAMJXC010000014.1"/>
</dbReference>
<dbReference type="Proteomes" id="UP001604043">
    <property type="component" value="Unassembled WGS sequence"/>
</dbReference>
<reference evidence="3 4" key="1">
    <citation type="submission" date="2024-02" db="EMBL/GenBank/DDBJ databases">
        <title>Expansion and revision of Xanthobacter and proposal of Roseixanthobacter gen. nov.</title>
        <authorList>
            <person name="Soltysiak M.P.M."/>
            <person name="Jalihal A."/>
            <person name="Ory A."/>
            <person name="Chrisophersen C."/>
            <person name="Lee A.D."/>
            <person name="Boulton J."/>
            <person name="Springer M."/>
        </authorList>
    </citation>
    <scope>NUCLEOTIDE SEQUENCE [LARGE SCALE GENOMIC DNA]</scope>
    <source>
        <strain evidence="3 4">CB5</strain>
    </source>
</reference>
<dbReference type="EC" id="3.1.2.-" evidence="3"/>
<evidence type="ECO:0000313" key="4">
    <source>
        <dbReference type="Proteomes" id="UP001604043"/>
    </source>
</evidence>
<evidence type="ECO:0000256" key="2">
    <source>
        <dbReference type="ARBA" id="ARBA00022801"/>
    </source>
</evidence>
<comment type="caution">
    <text evidence="3">The sequence shown here is derived from an EMBL/GenBank/DDBJ whole genome shotgun (WGS) entry which is preliminary data.</text>
</comment>
<sequence length="153" mass="16753">MSEPRPAPEGRTAFPRLYAMQTRWNDVDRYGHMNNVVYLEYFDSALNRALIGAGALDFAGTGPIGIVAKVGCDYFSEVSYPDEVEVGVRIERIGSSSLTWGFGLFRSGAPLTAAVGRTIHVYVDRASRRPQPLSPELRALAATLHVPRKDPAS</sequence>
<accession>A0ABW6ZJ64</accession>
<dbReference type="EMBL" id="JBAFUR010000003">
    <property type="protein sequence ID" value="MFG1253307.1"/>
    <property type="molecule type" value="Genomic_DNA"/>
</dbReference>
<gene>
    <name evidence="3" type="ORF">V5F30_13950</name>
</gene>
<proteinExistence type="inferred from homology"/>
<dbReference type="SUPFAM" id="SSF54637">
    <property type="entry name" value="Thioesterase/thiol ester dehydrase-isomerase"/>
    <property type="match status" value="1"/>
</dbReference>
<keyword evidence="2 3" id="KW-0378">Hydrolase</keyword>
<dbReference type="InterPro" id="IPR050563">
    <property type="entry name" value="4-hydroxybenzoyl-CoA_TE"/>
</dbReference>
<dbReference type="CDD" id="cd00586">
    <property type="entry name" value="4HBT"/>
    <property type="match status" value="1"/>
</dbReference>
<protein>
    <submittedName>
        <fullName evidence="3">Thioesterase family protein</fullName>
        <ecNumber evidence="3">3.1.2.-</ecNumber>
    </submittedName>
</protein>
<dbReference type="Pfam" id="PF13279">
    <property type="entry name" value="4HBT_2"/>
    <property type="match status" value="1"/>
</dbReference>
<dbReference type="PANTHER" id="PTHR31793:SF27">
    <property type="entry name" value="NOVEL THIOESTERASE SUPERFAMILY DOMAIN AND SAPOSIN A-TYPE DOMAIN CONTAINING PROTEIN (0610012H03RIK)"/>
    <property type="match status" value="1"/>
</dbReference>
<name>A0ABW6ZJ64_9HYPH</name>
<dbReference type="InterPro" id="IPR029069">
    <property type="entry name" value="HotDog_dom_sf"/>
</dbReference>
<keyword evidence="4" id="KW-1185">Reference proteome</keyword>
<evidence type="ECO:0000256" key="1">
    <source>
        <dbReference type="ARBA" id="ARBA00005953"/>
    </source>
</evidence>
<organism evidence="3 4">
    <name type="scientific">Xanthobacter aminoxidans</name>
    <dbReference type="NCBI Taxonomy" id="186280"/>
    <lineage>
        <taxon>Bacteria</taxon>
        <taxon>Pseudomonadati</taxon>
        <taxon>Pseudomonadota</taxon>
        <taxon>Alphaproteobacteria</taxon>
        <taxon>Hyphomicrobiales</taxon>
        <taxon>Xanthobacteraceae</taxon>
        <taxon>Xanthobacter</taxon>
    </lineage>
</organism>
<evidence type="ECO:0000313" key="3">
    <source>
        <dbReference type="EMBL" id="MFG1253307.1"/>
    </source>
</evidence>
<dbReference type="Gene3D" id="3.10.129.10">
    <property type="entry name" value="Hotdog Thioesterase"/>
    <property type="match status" value="1"/>
</dbReference>
<comment type="similarity">
    <text evidence="1">Belongs to the 4-hydroxybenzoyl-CoA thioesterase family.</text>
</comment>